<protein>
    <submittedName>
        <fullName evidence="1">Uncharacterized protein</fullName>
    </submittedName>
</protein>
<dbReference type="Proteomes" id="UP000182114">
    <property type="component" value="Unassembled WGS sequence"/>
</dbReference>
<keyword evidence="2" id="KW-1185">Reference proteome</keyword>
<proteinExistence type="predicted"/>
<name>A0A1G7IFS7_9FLAO</name>
<evidence type="ECO:0000313" key="1">
    <source>
        <dbReference type="EMBL" id="SDF11376.1"/>
    </source>
</evidence>
<sequence>MFELRRLVNYSKDKWSIIFGSSKNREFTTEAQGFLSLKASFIFPRRLPKKNALYRPAIKCIFKILKDTYSTDTSKDTKISVSPPALSIPSFGFVGS</sequence>
<reference evidence="2" key="1">
    <citation type="submission" date="2016-10" db="EMBL/GenBank/DDBJ databases">
        <authorList>
            <person name="Varghese N."/>
            <person name="Submissions S."/>
        </authorList>
    </citation>
    <scope>NUCLEOTIDE SEQUENCE [LARGE SCALE GENOMIC DNA]</scope>
    <source>
        <strain evidence="2">DSM 24729</strain>
    </source>
</reference>
<organism evidence="1 2">
    <name type="scientific">Cellulophaga baltica</name>
    <dbReference type="NCBI Taxonomy" id="76594"/>
    <lineage>
        <taxon>Bacteria</taxon>
        <taxon>Pseudomonadati</taxon>
        <taxon>Bacteroidota</taxon>
        <taxon>Flavobacteriia</taxon>
        <taxon>Flavobacteriales</taxon>
        <taxon>Flavobacteriaceae</taxon>
        <taxon>Cellulophaga</taxon>
    </lineage>
</organism>
<dbReference type="EMBL" id="FNBD01000007">
    <property type="protein sequence ID" value="SDF11376.1"/>
    <property type="molecule type" value="Genomic_DNA"/>
</dbReference>
<gene>
    <name evidence="1" type="ORF">SAMN04487992_107213</name>
</gene>
<dbReference type="AlphaFoldDB" id="A0A1G7IFS7"/>
<accession>A0A1G7IFS7</accession>
<evidence type="ECO:0000313" key="2">
    <source>
        <dbReference type="Proteomes" id="UP000182114"/>
    </source>
</evidence>